<gene>
    <name evidence="13" type="primary">kup</name>
    <name evidence="16" type="ORF">F6X38_07315</name>
</gene>
<dbReference type="GO" id="GO:0015079">
    <property type="term" value="F:potassium ion transmembrane transporter activity"/>
    <property type="evidence" value="ECO:0007669"/>
    <property type="project" value="UniProtKB-UniRule"/>
</dbReference>
<feature type="transmembrane region" description="Helical" evidence="13">
    <location>
        <begin position="433"/>
        <end position="451"/>
    </location>
</feature>
<evidence type="ECO:0000256" key="11">
    <source>
        <dbReference type="ARBA" id="ARBA00023065"/>
    </source>
</evidence>
<keyword evidence="6 13" id="KW-0633">Potassium transport</keyword>
<comment type="caution">
    <text evidence="16">The sequence shown here is derived from an EMBL/GenBank/DDBJ whole genome shotgun (WGS) entry which is preliminary data.</text>
</comment>
<keyword evidence="10 13" id="KW-1133">Transmembrane helix</keyword>
<evidence type="ECO:0000259" key="15">
    <source>
        <dbReference type="Pfam" id="PF22776"/>
    </source>
</evidence>
<evidence type="ECO:0000256" key="6">
    <source>
        <dbReference type="ARBA" id="ARBA00022538"/>
    </source>
</evidence>
<evidence type="ECO:0000256" key="3">
    <source>
        <dbReference type="ARBA" id="ARBA00022448"/>
    </source>
</evidence>
<dbReference type="InterPro" id="IPR003855">
    <property type="entry name" value="K+_transporter"/>
</dbReference>
<evidence type="ECO:0000256" key="8">
    <source>
        <dbReference type="ARBA" id="ARBA00022847"/>
    </source>
</evidence>
<feature type="transmembrane region" description="Helical" evidence="13">
    <location>
        <begin position="179"/>
        <end position="199"/>
    </location>
</feature>
<name>A0A7V7TXE9_9HYPH</name>
<feature type="transmembrane region" description="Helical" evidence="13">
    <location>
        <begin position="61"/>
        <end position="82"/>
    </location>
</feature>
<evidence type="ECO:0000256" key="13">
    <source>
        <dbReference type="HAMAP-Rule" id="MF_01522"/>
    </source>
</evidence>
<feature type="transmembrane region" description="Helical" evidence="13">
    <location>
        <begin position="211"/>
        <end position="235"/>
    </location>
</feature>
<dbReference type="AlphaFoldDB" id="A0A7V7TXE9"/>
<evidence type="ECO:0000256" key="1">
    <source>
        <dbReference type="ARBA" id="ARBA00004141"/>
    </source>
</evidence>
<evidence type="ECO:0000313" key="17">
    <source>
        <dbReference type="Proteomes" id="UP000432089"/>
    </source>
</evidence>
<comment type="similarity">
    <text evidence="2 13">Belongs to the HAK/KUP transporter (TC 2.A.72) family.</text>
</comment>
<dbReference type="RefSeq" id="WP_150968944.1">
    <property type="nucleotide sequence ID" value="NZ_VZDO01000004.1"/>
</dbReference>
<dbReference type="EMBL" id="VZDO01000004">
    <property type="protein sequence ID" value="KAB0680792.1"/>
    <property type="molecule type" value="Genomic_DNA"/>
</dbReference>
<dbReference type="HAMAP" id="MF_01522">
    <property type="entry name" value="Kup"/>
    <property type="match status" value="1"/>
</dbReference>
<comment type="function">
    <text evidence="13">Transport of potassium into the cell. Likely operates as a K(+):H(+) symporter.</text>
</comment>
<feature type="domain" description="K+ potassium transporter C-terminal" evidence="15">
    <location>
        <begin position="485"/>
        <end position="632"/>
    </location>
</feature>
<feature type="transmembrane region" description="Helical" evidence="13">
    <location>
        <begin position="297"/>
        <end position="321"/>
    </location>
</feature>
<evidence type="ECO:0000256" key="7">
    <source>
        <dbReference type="ARBA" id="ARBA00022692"/>
    </source>
</evidence>
<reference evidence="16 17" key="1">
    <citation type="submission" date="2019-09" db="EMBL/GenBank/DDBJ databases">
        <title>YIM 132180 draft genome.</title>
        <authorList>
            <person name="Zhang K."/>
        </authorList>
    </citation>
    <scope>NUCLEOTIDE SEQUENCE [LARGE SCALE GENOMIC DNA]</scope>
    <source>
        <strain evidence="16 17">YIM 132180</strain>
    </source>
</reference>
<proteinExistence type="inferred from homology"/>
<keyword evidence="5" id="KW-0997">Cell inner membrane</keyword>
<feature type="transmembrane region" description="Helical" evidence="13">
    <location>
        <begin position="376"/>
        <end position="397"/>
    </location>
</feature>
<keyword evidence="11 13" id="KW-0406">Ion transport</keyword>
<dbReference type="InterPro" id="IPR023051">
    <property type="entry name" value="Kup"/>
</dbReference>
<feature type="transmembrane region" description="Helical" evidence="13">
    <location>
        <begin position="110"/>
        <end position="129"/>
    </location>
</feature>
<evidence type="ECO:0000256" key="2">
    <source>
        <dbReference type="ARBA" id="ARBA00007019"/>
    </source>
</evidence>
<evidence type="ECO:0000256" key="12">
    <source>
        <dbReference type="ARBA" id="ARBA00023136"/>
    </source>
</evidence>
<sequence length="632" mass="69378">MAVEADHPHAVSEQDHVSSGFWKLLLGCIGVVYGDIGTSPLYALREAVVHSAADGLLDSEVIGVVSLLFWALTLIVTVKYIILVLQADNNGEGGTLSLLALVQRVLGRKMFLAIIGIIGASLFYGDAIITPAISVLSAVEGLKLVTPVFDHWVLPITIVILIGLFAVQSRGTGRISVFFGPITLVWFVVIGVLGIVHIGDRPDILLALNPLSAFFFLIEHGFLALIVLGSVFLAITGAEALYADMGHFGRKPIRVAWVFLVFPALALNYLGQGALIMKDQAALENPFFLMAPEWGRLPLVILATMATVIASQAVITGAFSLTQQAVQLGLVPRLEILHTSEEQFGQIYMPKVNFLLFIGVMVLVLSFQTSGRLASAYGIAVTGNMIGTSILTVIFLWKCWKWKLPLALLTMIPFVLLECIFLGSNLLKVLDGGYAPLGLATGLTVIMWTWMRGTRIVYAKARRESIALTDLTHMLERSQPARARGTAVFLTSDTQMAPSALMHNLKHNGVLHERNIIMTIIVENTPRVPLEDRVRIEQASELFTRVFLTFGYMEEPNVPKAFSLAKKKGLKFEIMSTSFFLSRRVFRATANVGMPQWQDRLYITLALSAADTSNYYCLPTNRVVEMGQQFTI</sequence>
<evidence type="ECO:0000256" key="9">
    <source>
        <dbReference type="ARBA" id="ARBA00022958"/>
    </source>
</evidence>
<dbReference type="Pfam" id="PF22776">
    <property type="entry name" value="K_trans_C"/>
    <property type="match status" value="1"/>
</dbReference>
<dbReference type="GO" id="GO:0005886">
    <property type="term" value="C:plasma membrane"/>
    <property type="evidence" value="ECO:0007669"/>
    <property type="project" value="UniProtKB-SubCell"/>
</dbReference>
<dbReference type="InterPro" id="IPR053951">
    <property type="entry name" value="K_trans_N"/>
</dbReference>
<evidence type="ECO:0000256" key="10">
    <source>
        <dbReference type="ARBA" id="ARBA00022989"/>
    </source>
</evidence>
<keyword evidence="4 13" id="KW-1003">Cell membrane</keyword>
<dbReference type="GO" id="GO:0015293">
    <property type="term" value="F:symporter activity"/>
    <property type="evidence" value="ECO:0007669"/>
    <property type="project" value="UniProtKB-UniRule"/>
</dbReference>
<accession>A0A7V7TXE9</accession>
<feature type="transmembrane region" description="Helical" evidence="13">
    <location>
        <begin position="149"/>
        <end position="167"/>
    </location>
</feature>
<keyword evidence="17" id="KW-1185">Reference proteome</keyword>
<evidence type="ECO:0000256" key="4">
    <source>
        <dbReference type="ARBA" id="ARBA00022475"/>
    </source>
</evidence>
<feature type="transmembrane region" description="Helical" evidence="13">
    <location>
        <begin position="352"/>
        <end position="370"/>
    </location>
</feature>
<feature type="transmembrane region" description="Helical" evidence="13">
    <location>
        <begin position="255"/>
        <end position="277"/>
    </location>
</feature>
<protein>
    <recommendedName>
        <fullName evidence="13">Probable potassium transport system protein Kup</fullName>
    </recommendedName>
</protein>
<dbReference type="InterPro" id="IPR053952">
    <property type="entry name" value="K_trans_C"/>
</dbReference>
<evidence type="ECO:0000256" key="5">
    <source>
        <dbReference type="ARBA" id="ARBA00022519"/>
    </source>
</evidence>
<keyword evidence="7 13" id="KW-0812">Transmembrane</keyword>
<dbReference type="Proteomes" id="UP000432089">
    <property type="component" value="Unassembled WGS sequence"/>
</dbReference>
<feature type="domain" description="K+ potassium transporter integral membrane" evidence="14">
    <location>
        <begin position="25"/>
        <end position="472"/>
    </location>
</feature>
<keyword evidence="8 13" id="KW-0769">Symport</keyword>
<comment type="subcellular location">
    <subcellularLocation>
        <location evidence="13">Cell membrane</location>
        <topology evidence="13">Multi-pass membrane protein</topology>
    </subcellularLocation>
    <subcellularLocation>
        <location evidence="1">Membrane</location>
        <topology evidence="1">Multi-pass membrane protein</topology>
    </subcellularLocation>
</comment>
<comment type="catalytic activity">
    <reaction evidence="13">
        <text>K(+)(in) + H(+)(in) = K(+)(out) + H(+)(out)</text>
        <dbReference type="Rhea" id="RHEA:28490"/>
        <dbReference type="ChEBI" id="CHEBI:15378"/>
        <dbReference type="ChEBI" id="CHEBI:29103"/>
    </reaction>
</comment>
<organism evidence="16 17">
    <name type="scientific">Plantimonas leprariae</name>
    <dbReference type="NCBI Taxonomy" id="2615207"/>
    <lineage>
        <taxon>Bacteria</taxon>
        <taxon>Pseudomonadati</taxon>
        <taxon>Pseudomonadota</taxon>
        <taxon>Alphaproteobacteria</taxon>
        <taxon>Hyphomicrobiales</taxon>
        <taxon>Aurantimonadaceae</taxon>
        <taxon>Plantimonas</taxon>
    </lineage>
</organism>
<keyword evidence="9 13" id="KW-0630">Potassium</keyword>
<keyword evidence="12 13" id="KW-0472">Membrane</keyword>
<dbReference type="PANTHER" id="PTHR30540:SF79">
    <property type="entry name" value="LOW AFFINITY POTASSIUM TRANSPORT SYSTEM PROTEIN KUP"/>
    <property type="match status" value="1"/>
</dbReference>
<evidence type="ECO:0000313" key="16">
    <source>
        <dbReference type="EMBL" id="KAB0680792.1"/>
    </source>
</evidence>
<keyword evidence="3 13" id="KW-0813">Transport</keyword>
<feature type="transmembrane region" description="Helical" evidence="13">
    <location>
        <begin position="404"/>
        <end position="427"/>
    </location>
</feature>
<dbReference type="Pfam" id="PF02705">
    <property type="entry name" value="K_trans"/>
    <property type="match status" value="1"/>
</dbReference>
<dbReference type="PANTHER" id="PTHR30540">
    <property type="entry name" value="OSMOTIC STRESS POTASSIUM TRANSPORTER"/>
    <property type="match status" value="1"/>
</dbReference>
<evidence type="ECO:0000259" key="14">
    <source>
        <dbReference type="Pfam" id="PF02705"/>
    </source>
</evidence>